<name>A0A392SB65_9FABA</name>
<evidence type="ECO:0000313" key="1">
    <source>
        <dbReference type="EMBL" id="MCI45096.1"/>
    </source>
</evidence>
<proteinExistence type="predicted"/>
<dbReference type="Proteomes" id="UP000265520">
    <property type="component" value="Unassembled WGS sequence"/>
</dbReference>
<dbReference type="AlphaFoldDB" id="A0A392SB65"/>
<evidence type="ECO:0000313" key="2">
    <source>
        <dbReference type="Proteomes" id="UP000265520"/>
    </source>
</evidence>
<keyword evidence="2" id="KW-1185">Reference proteome</keyword>
<reference evidence="1 2" key="1">
    <citation type="journal article" date="2018" name="Front. Plant Sci.">
        <title>Red Clover (Trifolium pratense) and Zigzag Clover (T. medium) - A Picture of Genomic Similarities and Differences.</title>
        <authorList>
            <person name="Dluhosova J."/>
            <person name="Istvanek J."/>
            <person name="Nedelnik J."/>
            <person name="Repkova J."/>
        </authorList>
    </citation>
    <scope>NUCLEOTIDE SEQUENCE [LARGE SCALE GENOMIC DNA]</scope>
    <source>
        <strain evidence="2">cv. 10/8</strain>
        <tissue evidence="1">Leaf</tissue>
    </source>
</reference>
<accession>A0A392SB65</accession>
<sequence>MEVEVEVEGGCMLWLWCLMMKCDDDYGDNG</sequence>
<protein>
    <submittedName>
        <fullName evidence="1">Uncharacterized protein</fullName>
    </submittedName>
</protein>
<feature type="non-terminal residue" evidence="1">
    <location>
        <position position="30"/>
    </location>
</feature>
<organism evidence="1 2">
    <name type="scientific">Trifolium medium</name>
    <dbReference type="NCBI Taxonomy" id="97028"/>
    <lineage>
        <taxon>Eukaryota</taxon>
        <taxon>Viridiplantae</taxon>
        <taxon>Streptophyta</taxon>
        <taxon>Embryophyta</taxon>
        <taxon>Tracheophyta</taxon>
        <taxon>Spermatophyta</taxon>
        <taxon>Magnoliopsida</taxon>
        <taxon>eudicotyledons</taxon>
        <taxon>Gunneridae</taxon>
        <taxon>Pentapetalae</taxon>
        <taxon>rosids</taxon>
        <taxon>fabids</taxon>
        <taxon>Fabales</taxon>
        <taxon>Fabaceae</taxon>
        <taxon>Papilionoideae</taxon>
        <taxon>50 kb inversion clade</taxon>
        <taxon>NPAAA clade</taxon>
        <taxon>Hologalegina</taxon>
        <taxon>IRL clade</taxon>
        <taxon>Trifolieae</taxon>
        <taxon>Trifolium</taxon>
    </lineage>
</organism>
<dbReference type="EMBL" id="LXQA010339454">
    <property type="protein sequence ID" value="MCI45096.1"/>
    <property type="molecule type" value="Genomic_DNA"/>
</dbReference>
<comment type="caution">
    <text evidence="1">The sequence shown here is derived from an EMBL/GenBank/DDBJ whole genome shotgun (WGS) entry which is preliminary data.</text>
</comment>